<dbReference type="Pfam" id="PF00227">
    <property type="entry name" value="Proteasome"/>
    <property type="match status" value="1"/>
</dbReference>
<evidence type="ECO:0000256" key="2">
    <source>
        <dbReference type="ARBA" id="ARBA00022490"/>
    </source>
</evidence>
<keyword evidence="6 9" id="KW-0068">Autocatalytic cleavage</keyword>
<evidence type="ECO:0000256" key="7">
    <source>
        <dbReference type="ARBA" id="ARBA00022942"/>
    </source>
</evidence>
<dbReference type="Proteomes" id="UP000315399">
    <property type="component" value="Unassembled WGS sequence"/>
</dbReference>
<dbReference type="InterPro" id="IPR000243">
    <property type="entry name" value="Pept_T1A_subB"/>
</dbReference>
<comment type="similarity">
    <text evidence="9">Belongs to the peptidase T1B family.</text>
</comment>
<evidence type="ECO:0000256" key="8">
    <source>
        <dbReference type="ARBA" id="ARBA00023145"/>
    </source>
</evidence>
<comment type="activity regulation">
    <text evidence="9">The formation of the proteasomal ATPase PAN-20S proteasome complex, via the docking of the C-termini of PAN into the intersubunit pockets in the alpha-rings, triggers opening of the gate for substrate entry. Interconversion between the open-gate and close-gate conformations leads to a dynamic regulation of the 20S proteasome proteolysis activity.</text>
</comment>
<comment type="subunit">
    <text evidence="9">The 20S proteasome core is composed of 14 alpha and 14 beta subunits that assemble into four stacked heptameric rings, resulting in a barrel-shaped structure. The two inner rings, each composed of seven catalytic beta subunits, are sandwiched by two outer rings, each composed of seven alpha subunits. The catalytic chamber with the active sites is on the inside of the barrel. Has a gated structure, the ends of the cylinder being occluded by the N-termini of the alpha-subunits. Is capped at one or both ends by the proteasome regulatory ATPase, PAN.</text>
</comment>
<evidence type="ECO:0000313" key="10">
    <source>
        <dbReference type="EMBL" id="TDA39040.1"/>
    </source>
</evidence>
<dbReference type="AlphaFoldDB" id="A0A523BEY9"/>
<keyword evidence="5 9" id="KW-0378">Hydrolase</keyword>
<keyword evidence="4 9" id="KW-0888">Threonine protease</keyword>
<name>A0A523BEY9_9CREN</name>
<protein>
    <recommendedName>
        <fullName evidence="9">Proteasome subunit beta</fullName>
        <ecNumber evidence="9">3.4.25.1</ecNumber>
    </recommendedName>
    <alternativeName>
        <fullName evidence="9">20S proteasome beta subunit</fullName>
    </alternativeName>
    <alternativeName>
        <fullName evidence="9">Proteasome core protein PsmB</fullName>
    </alternativeName>
</protein>
<evidence type="ECO:0000256" key="3">
    <source>
        <dbReference type="ARBA" id="ARBA00022670"/>
    </source>
</evidence>
<evidence type="ECO:0000256" key="4">
    <source>
        <dbReference type="ARBA" id="ARBA00022698"/>
    </source>
</evidence>
<dbReference type="GO" id="GO:0010498">
    <property type="term" value="P:proteasomal protein catabolic process"/>
    <property type="evidence" value="ECO:0007669"/>
    <property type="project" value="UniProtKB-UniRule"/>
</dbReference>
<dbReference type="PRINTS" id="PR00141">
    <property type="entry name" value="PROTEASOME"/>
</dbReference>
<dbReference type="InterPro" id="IPR029055">
    <property type="entry name" value="Ntn_hydrolases_N"/>
</dbReference>
<dbReference type="Gene3D" id="3.60.20.10">
    <property type="entry name" value="Glutamine Phosphoribosylpyrophosphate, subunit 1, domain 1"/>
    <property type="match status" value="1"/>
</dbReference>
<dbReference type="SUPFAM" id="SSF56235">
    <property type="entry name" value="N-terminal nucleophile aminohydrolases (Ntn hydrolases)"/>
    <property type="match status" value="1"/>
</dbReference>
<dbReference type="PROSITE" id="PS51476">
    <property type="entry name" value="PROTEASOME_BETA_2"/>
    <property type="match status" value="1"/>
</dbReference>
<keyword evidence="2 9" id="KW-0963">Cytoplasm</keyword>
<comment type="subcellular location">
    <subcellularLocation>
        <location evidence="9">Cytoplasm</location>
    </subcellularLocation>
</comment>
<evidence type="ECO:0000256" key="6">
    <source>
        <dbReference type="ARBA" id="ARBA00022813"/>
    </source>
</evidence>
<feature type="propeptide" id="PRO_5022275759" description="Removed in mature form; by autocatalysis" evidence="9">
    <location>
        <begin position="1"/>
        <end position="7"/>
    </location>
</feature>
<dbReference type="NCBIfam" id="TIGR03634">
    <property type="entry name" value="arc_protsome_B"/>
    <property type="match status" value="1"/>
</dbReference>
<dbReference type="PROSITE" id="PS00854">
    <property type="entry name" value="PROTEASOME_BETA_1"/>
    <property type="match status" value="1"/>
</dbReference>
<comment type="function">
    <text evidence="9">Component of the proteasome core, a large protease complex with broad specificity involved in protein degradation.</text>
</comment>
<evidence type="ECO:0000313" key="11">
    <source>
        <dbReference type="Proteomes" id="UP000315399"/>
    </source>
</evidence>
<reference evidence="10 11" key="1">
    <citation type="journal article" date="2019" name="Nat. Microbiol.">
        <title>Expanding anaerobic alkane metabolism in the domain of Archaea.</title>
        <authorList>
            <person name="Wang Y."/>
            <person name="Wegener G."/>
            <person name="Hou J."/>
            <person name="Wang F."/>
            <person name="Xiao X."/>
        </authorList>
    </citation>
    <scope>NUCLEOTIDE SEQUENCE [LARGE SCALE GENOMIC DNA]</scope>
    <source>
        <strain evidence="10">WYZ-LMO10</strain>
    </source>
</reference>
<dbReference type="GO" id="GO:0004298">
    <property type="term" value="F:threonine-type endopeptidase activity"/>
    <property type="evidence" value="ECO:0007669"/>
    <property type="project" value="UniProtKB-UniRule"/>
</dbReference>
<comment type="catalytic activity">
    <reaction evidence="1 9">
        <text>Cleavage of peptide bonds with very broad specificity.</text>
        <dbReference type="EC" id="3.4.25.1"/>
    </reaction>
</comment>
<evidence type="ECO:0000256" key="9">
    <source>
        <dbReference type="HAMAP-Rule" id="MF_02113"/>
    </source>
</evidence>
<evidence type="ECO:0000256" key="5">
    <source>
        <dbReference type="ARBA" id="ARBA00022801"/>
    </source>
</evidence>
<dbReference type="GO" id="GO:0019774">
    <property type="term" value="C:proteasome core complex, beta-subunit complex"/>
    <property type="evidence" value="ECO:0007669"/>
    <property type="project" value="UniProtKB-UniRule"/>
</dbReference>
<comment type="caution">
    <text evidence="9">Lacks conserved residue(s) required for the propagation of feature annotation.</text>
</comment>
<dbReference type="PANTHER" id="PTHR32194:SF0">
    <property type="entry name" value="ATP-DEPENDENT PROTEASE SUBUNIT HSLV"/>
    <property type="match status" value="1"/>
</dbReference>
<proteinExistence type="inferred from homology"/>
<comment type="caution">
    <text evidence="10">The sequence shown here is derived from an EMBL/GenBank/DDBJ whole genome shotgun (WGS) entry which is preliminary data.</text>
</comment>
<keyword evidence="7 9" id="KW-0647">Proteasome</keyword>
<gene>
    <name evidence="9 10" type="primary">psmB</name>
    <name evidence="10" type="ORF">DSO08_03240</name>
</gene>
<keyword evidence="3 9" id="KW-0645">Protease</keyword>
<organism evidence="10 11">
    <name type="scientific">Thermoproteota archaeon</name>
    <dbReference type="NCBI Taxonomy" id="2056631"/>
    <lineage>
        <taxon>Archaea</taxon>
        <taxon>Thermoproteota</taxon>
    </lineage>
</organism>
<evidence type="ECO:0000256" key="1">
    <source>
        <dbReference type="ARBA" id="ARBA00001198"/>
    </source>
</evidence>
<dbReference type="PANTHER" id="PTHR32194">
    <property type="entry name" value="METALLOPROTEASE TLDD"/>
    <property type="match status" value="1"/>
</dbReference>
<accession>A0A523BEY9</accession>
<feature type="chain" id="PRO_5023421072" description="Proteasome subunit beta" evidence="9">
    <location>
        <begin position="8"/>
        <end position="199"/>
    </location>
</feature>
<dbReference type="EC" id="3.4.25.1" evidence="9"/>
<dbReference type="InterPro" id="IPR001353">
    <property type="entry name" value="Proteasome_sua/b"/>
</dbReference>
<sequence>MGYPPVGATTVGIVCKDGVVLASEKRISYGYSIMSKAGKKVFLVNERIGVAFAGLVSDAQAILRRLGAEVRLYELDYHKRMSVRSAAKLLANILYSQRYYPVFTETIVGGVDEEGNRLFVLDQLGSLIEDKFAALGTGGAMAISVIEEGYKDGMGIEEAKELAVKAVRAAISRDVASGDGVDVAIITKDGAKEEFFPAK</sequence>
<dbReference type="EMBL" id="QNVH01000024">
    <property type="protein sequence ID" value="TDA39040.1"/>
    <property type="molecule type" value="Genomic_DNA"/>
</dbReference>
<dbReference type="GO" id="GO:0005737">
    <property type="term" value="C:cytoplasm"/>
    <property type="evidence" value="ECO:0007669"/>
    <property type="project" value="UniProtKB-SubCell"/>
</dbReference>
<keyword evidence="8 9" id="KW-0865">Zymogen</keyword>
<dbReference type="InterPro" id="IPR019983">
    <property type="entry name" value="Pept_T1A_Psome_bsu_arc"/>
</dbReference>
<dbReference type="InterPro" id="IPR023333">
    <property type="entry name" value="Proteasome_suB-type"/>
</dbReference>
<dbReference type="HAMAP" id="MF_02113_A">
    <property type="entry name" value="Proteasome_B_A"/>
    <property type="match status" value="1"/>
</dbReference>
<dbReference type="InterPro" id="IPR016050">
    <property type="entry name" value="Proteasome_bsu_CS"/>
</dbReference>